<keyword evidence="2" id="KW-0812">Transmembrane</keyword>
<proteinExistence type="predicted"/>
<dbReference type="Pfam" id="PF22599">
    <property type="entry name" value="SecDF_P1_head"/>
    <property type="match status" value="1"/>
</dbReference>
<feature type="region of interest" description="Disordered" evidence="1">
    <location>
        <begin position="1"/>
        <end position="26"/>
    </location>
</feature>
<gene>
    <name evidence="4" type="ORF">ACFPZN_42460</name>
</gene>
<evidence type="ECO:0000313" key="5">
    <source>
        <dbReference type="Proteomes" id="UP001596074"/>
    </source>
</evidence>
<evidence type="ECO:0000259" key="3">
    <source>
        <dbReference type="Pfam" id="PF22599"/>
    </source>
</evidence>
<protein>
    <recommendedName>
        <fullName evidence="3">SecDF P1 head subdomain domain-containing protein</fullName>
    </recommendedName>
</protein>
<dbReference type="EMBL" id="JBHSON010000085">
    <property type="protein sequence ID" value="MFC5752316.1"/>
    <property type="molecule type" value="Genomic_DNA"/>
</dbReference>
<keyword evidence="5" id="KW-1185">Reference proteome</keyword>
<feature type="domain" description="SecDF P1 head subdomain" evidence="3">
    <location>
        <begin position="128"/>
        <end position="191"/>
    </location>
</feature>
<dbReference type="Proteomes" id="UP001596074">
    <property type="component" value="Unassembled WGS sequence"/>
</dbReference>
<dbReference type="Gene3D" id="3.30.1360.200">
    <property type="match status" value="1"/>
</dbReference>
<keyword evidence="2" id="KW-1133">Transmembrane helix</keyword>
<comment type="caution">
    <text evidence="4">The sequence shown here is derived from an EMBL/GenBank/DDBJ whole genome shotgun (WGS) entry which is preliminary data.</text>
</comment>
<organism evidence="4 5">
    <name type="scientific">Actinomadura rugatobispora</name>
    <dbReference type="NCBI Taxonomy" id="1994"/>
    <lineage>
        <taxon>Bacteria</taxon>
        <taxon>Bacillati</taxon>
        <taxon>Actinomycetota</taxon>
        <taxon>Actinomycetes</taxon>
        <taxon>Streptosporangiales</taxon>
        <taxon>Thermomonosporaceae</taxon>
        <taxon>Actinomadura</taxon>
    </lineage>
</organism>
<feature type="transmembrane region" description="Helical" evidence="2">
    <location>
        <begin position="33"/>
        <end position="58"/>
    </location>
</feature>
<evidence type="ECO:0000256" key="1">
    <source>
        <dbReference type="SAM" id="MobiDB-lite"/>
    </source>
</evidence>
<accession>A0ABW1AC15</accession>
<evidence type="ECO:0000313" key="4">
    <source>
        <dbReference type="EMBL" id="MFC5752316.1"/>
    </source>
</evidence>
<dbReference type="RefSeq" id="WP_378288276.1">
    <property type="nucleotide sequence ID" value="NZ_JBHSON010000085.1"/>
</dbReference>
<reference evidence="5" key="1">
    <citation type="journal article" date="2019" name="Int. J. Syst. Evol. Microbiol.">
        <title>The Global Catalogue of Microorganisms (GCM) 10K type strain sequencing project: providing services to taxonomists for standard genome sequencing and annotation.</title>
        <authorList>
            <consortium name="The Broad Institute Genomics Platform"/>
            <consortium name="The Broad Institute Genome Sequencing Center for Infectious Disease"/>
            <person name="Wu L."/>
            <person name="Ma J."/>
        </authorList>
    </citation>
    <scope>NUCLEOTIDE SEQUENCE [LARGE SCALE GENOMIC DNA]</scope>
    <source>
        <strain evidence="5">KCTC 42087</strain>
    </source>
</reference>
<evidence type="ECO:0000256" key="2">
    <source>
        <dbReference type="SAM" id="Phobius"/>
    </source>
</evidence>
<keyword evidence="2" id="KW-0472">Membrane</keyword>
<dbReference type="InterPro" id="IPR054384">
    <property type="entry name" value="SecDF_P1_head"/>
</dbReference>
<sequence>MSDPPPPGAYPPPPSDTPPPGFSPPPPGPSRKIWLIPVLVVALAIVVAAVSLTAALVLSGDEDDELPSGPAVLRRPVQFLAVRAAQPGPCAAEWLPIASENECLQVGSGMTIGRVDDIRVQPPDPARGSTGFTVAISLTAQDARSFAQLTTTASQAQAPADRIAIVVEGQVLSAPQVASPITGGKVEISGPADLFTRDHTEGLVRRITGR</sequence>
<name>A0ABW1AC15_9ACTN</name>